<dbReference type="PANTHER" id="PTHR38042:SF1">
    <property type="entry name" value="UROPORPHYRINOGEN-III SYNTHASE, CHLOROPLASTIC"/>
    <property type="match status" value="1"/>
</dbReference>
<dbReference type="EMBL" id="JAOQJU010000016">
    <property type="protein sequence ID" value="MCU6687255.1"/>
    <property type="molecule type" value="Genomic_DNA"/>
</dbReference>
<dbReference type="InterPro" id="IPR003754">
    <property type="entry name" value="4pyrrol_synth_uPrphyn_synth"/>
</dbReference>
<comment type="pathway">
    <text evidence="1 9">Porphyrin-containing compound metabolism; protoporphyrin-IX biosynthesis; coproporphyrinogen-III from 5-aminolevulinate: step 3/4.</text>
</comment>
<dbReference type="Proteomes" id="UP001652431">
    <property type="component" value="Unassembled WGS sequence"/>
</dbReference>
<dbReference type="CDD" id="cd06578">
    <property type="entry name" value="HemD"/>
    <property type="match status" value="1"/>
</dbReference>
<evidence type="ECO:0000256" key="6">
    <source>
        <dbReference type="ARBA" id="ARBA00037589"/>
    </source>
</evidence>
<dbReference type="Pfam" id="PF02602">
    <property type="entry name" value="HEM4"/>
    <property type="match status" value="1"/>
</dbReference>
<dbReference type="Gene3D" id="3.40.50.10090">
    <property type="match status" value="2"/>
</dbReference>
<dbReference type="InterPro" id="IPR039793">
    <property type="entry name" value="UROS/Hem4"/>
</dbReference>
<protein>
    <recommendedName>
        <fullName evidence="7 9">Uroporphyrinogen-III synthase</fullName>
        <ecNumber evidence="3 9">4.2.1.75</ecNumber>
    </recommendedName>
</protein>
<feature type="domain" description="Tetrapyrrole biosynthesis uroporphyrinogen III synthase" evidence="10">
    <location>
        <begin position="2"/>
        <end position="237"/>
    </location>
</feature>
<keyword evidence="12" id="KW-1185">Reference proteome</keyword>
<accession>A0ABT2RPB5</accession>
<name>A0ABT2RPB5_9FIRM</name>
<evidence type="ECO:0000256" key="2">
    <source>
        <dbReference type="ARBA" id="ARBA00008133"/>
    </source>
</evidence>
<keyword evidence="5 9" id="KW-0627">Porphyrin biosynthesis</keyword>
<proteinExistence type="inferred from homology"/>
<evidence type="ECO:0000259" key="10">
    <source>
        <dbReference type="Pfam" id="PF02602"/>
    </source>
</evidence>
<evidence type="ECO:0000256" key="9">
    <source>
        <dbReference type="RuleBase" id="RU366031"/>
    </source>
</evidence>
<gene>
    <name evidence="11" type="ORF">OCV99_12020</name>
</gene>
<reference evidence="11 12" key="1">
    <citation type="journal article" date="2021" name="ISME Commun">
        <title>Automated analysis of genomic sequences facilitates high-throughput and comprehensive description of bacteria.</title>
        <authorList>
            <person name="Hitch T.C.A."/>
        </authorList>
    </citation>
    <scope>NUCLEOTIDE SEQUENCE [LARGE SCALE GENOMIC DNA]</scope>
    <source>
        <strain evidence="11 12">Sanger_03</strain>
    </source>
</reference>
<comment type="function">
    <text evidence="6 9">Catalyzes cyclization of the linear tetrapyrrole, hydroxymethylbilane, to the macrocyclic uroporphyrinogen III.</text>
</comment>
<sequence length="246" mass="27131">SEFAVSLRALGAQVIELPTIETRPIPPGREFKETLEEFGRTGREAWLLFTSPAGVRIFFAQLREMGMDVRRLFRKPAEVKVGAIGSATEEVLSEFGIFPEAVPKVYCAQALGELVAEKAVPGSQVLVLRAREGSGELLPPMQRAGLIVKDIGIYETVYRKQEHLQERLKEMFQAGEIDAVTFTSGSTVRGFAETFAGNLDLHRVQAICIGEQTAVEAAKYGMQIQVAEKASIESMVEKIVKQFGRK</sequence>
<comment type="similarity">
    <text evidence="2 9">Belongs to the uroporphyrinogen-III synthase family.</text>
</comment>
<keyword evidence="4 9" id="KW-0456">Lyase</keyword>
<dbReference type="InterPro" id="IPR036108">
    <property type="entry name" value="4pyrrol_syn_uPrphyn_synt_sf"/>
</dbReference>
<comment type="caution">
    <text evidence="11">The sequence shown here is derived from an EMBL/GenBank/DDBJ whole genome shotgun (WGS) entry which is preliminary data.</text>
</comment>
<evidence type="ECO:0000313" key="12">
    <source>
        <dbReference type="Proteomes" id="UP001652431"/>
    </source>
</evidence>
<dbReference type="EC" id="4.2.1.75" evidence="3 9"/>
<evidence type="ECO:0000256" key="5">
    <source>
        <dbReference type="ARBA" id="ARBA00023244"/>
    </source>
</evidence>
<dbReference type="PANTHER" id="PTHR38042">
    <property type="entry name" value="UROPORPHYRINOGEN-III SYNTHASE, CHLOROPLASTIC"/>
    <property type="match status" value="1"/>
</dbReference>
<evidence type="ECO:0000256" key="3">
    <source>
        <dbReference type="ARBA" id="ARBA00013109"/>
    </source>
</evidence>
<dbReference type="RefSeq" id="WP_158370899.1">
    <property type="nucleotide sequence ID" value="NZ_JAOQJU010000016.1"/>
</dbReference>
<evidence type="ECO:0000313" key="11">
    <source>
        <dbReference type="EMBL" id="MCU6687255.1"/>
    </source>
</evidence>
<evidence type="ECO:0000256" key="1">
    <source>
        <dbReference type="ARBA" id="ARBA00004772"/>
    </source>
</evidence>
<evidence type="ECO:0000256" key="8">
    <source>
        <dbReference type="ARBA" id="ARBA00048617"/>
    </source>
</evidence>
<evidence type="ECO:0000256" key="7">
    <source>
        <dbReference type="ARBA" id="ARBA00040167"/>
    </source>
</evidence>
<feature type="non-terminal residue" evidence="11">
    <location>
        <position position="1"/>
    </location>
</feature>
<dbReference type="SUPFAM" id="SSF69618">
    <property type="entry name" value="HemD-like"/>
    <property type="match status" value="1"/>
</dbReference>
<evidence type="ECO:0000256" key="4">
    <source>
        <dbReference type="ARBA" id="ARBA00023239"/>
    </source>
</evidence>
<comment type="catalytic activity">
    <reaction evidence="8 9">
        <text>hydroxymethylbilane = uroporphyrinogen III + H2O</text>
        <dbReference type="Rhea" id="RHEA:18965"/>
        <dbReference type="ChEBI" id="CHEBI:15377"/>
        <dbReference type="ChEBI" id="CHEBI:57308"/>
        <dbReference type="ChEBI" id="CHEBI:57845"/>
        <dbReference type="EC" id="4.2.1.75"/>
    </reaction>
</comment>
<organism evidence="11 12">
    <name type="scientific">Dorea acetigenes</name>
    <dbReference type="NCBI Taxonomy" id="2981787"/>
    <lineage>
        <taxon>Bacteria</taxon>
        <taxon>Bacillati</taxon>
        <taxon>Bacillota</taxon>
        <taxon>Clostridia</taxon>
        <taxon>Lachnospirales</taxon>
        <taxon>Lachnospiraceae</taxon>
        <taxon>Dorea</taxon>
    </lineage>
</organism>